<evidence type="ECO:0000256" key="4">
    <source>
        <dbReference type="SAM" id="Coils"/>
    </source>
</evidence>
<proteinExistence type="inferred from homology"/>
<evidence type="ECO:0000256" key="1">
    <source>
        <dbReference type="ARBA" id="ARBA00010378"/>
    </source>
</evidence>
<feature type="compositionally biased region" description="Pro residues" evidence="5">
    <location>
        <begin position="388"/>
        <end position="405"/>
    </location>
</feature>
<dbReference type="PANTHER" id="PTHR43392">
    <property type="entry name" value="AAA-TYPE ATPASE FAMILY PROTEIN / ANKYRIN REPEAT FAMILY PROTEIN"/>
    <property type="match status" value="1"/>
</dbReference>
<dbReference type="InterPro" id="IPR050773">
    <property type="entry name" value="CbxX/CfxQ_RuBisCO_ESX"/>
</dbReference>
<feature type="compositionally biased region" description="Gly residues" evidence="5">
    <location>
        <begin position="201"/>
        <end position="237"/>
    </location>
</feature>
<evidence type="ECO:0000259" key="6">
    <source>
        <dbReference type="SMART" id="SM00382"/>
    </source>
</evidence>
<dbReference type="PRINTS" id="PR00819">
    <property type="entry name" value="CBXCFQXSUPER"/>
</dbReference>
<feature type="compositionally biased region" description="Gly residues" evidence="5">
    <location>
        <begin position="132"/>
        <end position="152"/>
    </location>
</feature>
<protein>
    <recommendedName>
        <fullName evidence="6">AAA+ ATPase domain-containing protein</fullName>
    </recommendedName>
</protein>
<feature type="compositionally biased region" description="Low complexity" evidence="5">
    <location>
        <begin position="297"/>
        <end position="328"/>
    </location>
</feature>
<feature type="domain" description="AAA+ ATPase" evidence="6">
    <location>
        <begin position="1030"/>
        <end position="1168"/>
    </location>
</feature>
<evidence type="ECO:0000313" key="8">
    <source>
        <dbReference type="Proteomes" id="UP001500689"/>
    </source>
</evidence>
<evidence type="ECO:0000256" key="5">
    <source>
        <dbReference type="SAM" id="MobiDB-lite"/>
    </source>
</evidence>
<gene>
    <name evidence="7" type="ORF">GCM10022222_60760</name>
</gene>
<dbReference type="Gene3D" id="1.10.8.60">
    <property type="match status" value="3"/>
</dbReference>
<keyword evidence="3" id="KW-0067">ATP-binding</keyword>
<feature type="compositionally biased region" description="Gly residues" evidence="5">
    <location>
        <begin position="88"/>
        <end position="107"/>
    </location>
</feature>
<feature type="domain" description="AAA+ ATPase" evidence="6">
    <location>
        <begin position="749"/>
        <end position="887"/>
    </location>
</feature>
<organism evidence="7 8">
    <name type="scientific">Amycolatopsis ultiminotia</name>
    <dbReference type="NCBI Taxonomy" id="543629"/>
    <lineage>
        <taxon>Bacteria</taxon>
        <taxon>Bacillati</taxon>
        <taxon>Actinomycetota</taxon>
        <taxon>Actinomycetes</taxon>
        <taxon>Pseudonocardiales</taxon>
        <taxon>Pseudonocardiaceae</taxon>
        <taxon>Amycolatopsis</taxon>
    </lineage>
</organism>
<dbReference type="InterPro" id="IPR041627">
    <property type="entry name" value="AAA_lid_6"/>
</dbReference>
<feature type="region of interest" description="Disordered" evidence="5">
    <location>
        <begin position="378"/>
        <end position="411"/>
    </location>
</feature>
<accession>A0ABP6XKZ7</accession>
<name>A0ABP6XKZ7_9PSEU</name>
<reference evidence="8" key="1">
    <citation type="journal article" date="2019" name="Int. J. Syst. Evol. Microbiol.">
        <title>The Global Catalogue of Microorganisms (GCM) 10K type strain sequencing project: providing services to taxonomists for standard genome sequencing and annotation.</title>
        <authorList>
            <consortium name="The Broad Institute Genomics Platform"/>
            <consortium name="The Broad Institute Genome Sequencing Center for Infectious Disease"/>
            <person name="Wu L."/>
            <person name="Ma J."/>
        </authorList>
    </citation>
    <scope>NUCLEOTIDE SEQUENCE [LARGE SCALE GENOMIC DNA]</scope>
    <source>
        <strain evidence="8">JCM 16898</strain>
    </source>
</reference>
<dbReference type="InterPro" id="IPR003959">
    <property type="entry name" value="ATPase_AAA_core"/>
</dbReference>
<dbReference type="Pfam" id="PF17866">
    <property type="entry name" value="AAA_lid_6"/>
    <property type="match status" value="3"/>
</dbReference>
<dbReference type="CDD" id="cd00009">
    <property type="entry name" value="AAA"/>
    <property type="match status" value="2"/>
</dbReference>
<dbReference type="PANTHER" id="PTHR43392:SF2">
    <property type="entry name" value="AAA-TYPE ATPASE FAMILY PROTEIN _ ANKYRIN REPEAT FAMILY PROTEIN"/>
    <property type="match status" value="1"/>
</dbReference>
<sequence>MTGAGWDAFQAAQSAAATGRTTALTGPDGTVWLLAPGQAWQRRLPDGNWQYTQPPADPGYRAAARPAPPAPGTPTPPAPAGYPPRPGGGPGFTGPDTGPGGAPGQPGGFAAPPGGAVPGRPGGYPAPPGGPGPGQSGGFPGQPGGSGPGQSGGFPASPGGPGPGQSGGFAASPGGPGPGEPGGYPAPQGGSVPGRPSGFPGQPGGSAPGQPGGFPGQPGGSSAGQPGGFPGQPGGPGTAQPGGFPGRPDGPVPQAYSGQPGPYPPQSGFAPAPQGSSGPQGGSWSGQAPAPQGPSGGTQQAPAGGAWPAAQGGAPGQANAQPGGFPQGTPAGAAPNQGDRAPVRVDDVGQEGAFVCGTESVAEFLAKAARVIGWADASRHGTQNGPGEPAPPEPKAPVKPKPPSSRPKRGMLDDLARNTRSATIDLLAAGNRMRQRNGDREKHERAMAEYEREYAQYEQAREAWRTAYAEWEKREAVRTSSGTKQPNPLILLVGEPNTGQRRFQRSLGAALKQADIGFDGTVWFDSPGIVADSGDDPVEQVISRVVGDLEKGGSPVILAKQVDALFAKDAAGTARLLRNYAHDQNSCRVLVLDCTERVLEQLSTEAPDLLQNVLQYRLPRFDRPAPAASLLDVLATERSFALPPDVRDRLAQIVREPSARGVEALLDAAGRQAIVRGAAPGGRVTITHEDAAPIIAAAGQRGGTPLEDLLAELDGMIGLDAVKQRVHSLASEMAIDARRRDAGMKVAVRSRHLLLTGNPGTAKTTVARLLGKIHQALGVLPKGHVVEVTRTDLVGEYTGQTSPKTRAACERAVGGVLFIDEAYNLVTDEDDDYGREAVAELLVQMEDHRDDLVVFAAGYPKEIDTFLESNPGLRSRFAGRIEFPDYSNDELAQIFRAMAKSQGYELTDDFVTALPEAVRRIPRGRGFANGRSARVLLEAAIGKQSNRLAAEAHPADEELARLVAADLPQPGESGVSAVDDAGPRRSLDELLAELDAMIGLDPVKRRVRSMVDEMAVDARRREAGLQVAVRSRHLVFTGNPGTAKTTVSRLVGQIYRELGVLPSGHLVEVGRGDLVAEYSGQTAPKTRAVCERAAGGVLFIDEAYNLVRDDHDDYGREAVTELLVQMENHRDDLVVFVAGYPQETDEFLASNPGLRSRFSGRIEFPDYSNEELAAIFALMAKSQGYRLDDGLAAALPEAIRRIPRGRGFANGRSARGLLESVIGVQSGRLAAAPDTPADELSVLVAADLPSESGVAVTDAAGPRRGLDELMAELDGMIGLDEVKEQVRALVAETRLDARRRKAGLPVGARSRHLVFTGNPGTAKTTVARLMGQLYRELGVLPSGHLIEVARPDLVAEYIGQTAPKTRGVCERAIGGLLFIDEAYTLVQDSANDFGSEAVAELLVQMENHREDLIVIAAGYPAEMDRFLDANAGLRSRFGATVHFADYDDTQLAAIFTAMAGKQGYRLAADLAESLPGIMAGLDRGAGFANGRSARGLLERAIRAQAMRLAGDDVDLEALADTELTLLTVADVPAGS</sequence>
<dbReference type="InterPro" id="IPR027417">
    <property type="entry name" value="P-loop_NTPase"/>
</dbReference>
<feature type="compositionally biased region" description="Low complexity" evidence="5">
    <location>
        <begin position="183"/>
        <end position="200"/>
    </location>
</feature>
<dbReference type="SMART" id="SM00382">
    <property type="entry name" value="AAA"/>
    <property type="match status" value="3"/>
</dbReference>
<dbReference type="SUPFAM" id="SSF52540">
    <property type="entry name" value="P-loop containing nucleoside triphosphate hydrolases"/>
    <property type="match status" value="4"/>
</dbReference>
<feature type="domain" description="AAA+ ATPase" evidence="6">
    <location>
        <begin position="1309"/>
        <end position="1447"/>
    </location>
</feature>
<dbReference type="InterPro" id="IPR003593">
    <property type="entry name" value="AAA+_ATPase"/>
</dbReference>
<keyword evidence="8" id="KW-1185">Reference proteome</keyword>
<feature type="compositionally biased region" description="Pro residues" evidence="5">
    <location>
        <begin position="66"/>
        <end position="87"/>
    </location>
</feature>
<dbReference type="InterPro" id="IPR000641">
    <property type="entry name" value="CbxX/CfxQ"/>
</dbReference>
<dbReference type="Pfam" id="PF00004">
    <property type="entry name" value="AAA"/>
    <property type="match status" value="3"/>
</dbReference>
<evidence type="ECO:0000313" key="7">
    <source>
        <dbReference type="EMBL" id="GAA3568544.1"/>
    </source>
</evidence>
<keyword evidence="2" id="KW-0547">Nucleotide-binding</keyword>
<feature type="compositionally biased region" description="Low complexity" evidence="5">
    <location>
        <begin position="253"/>
        <end position="277"/>
    </location>
</feature>
<dbReference type="Proteomes" id="UP001500689">
    <property type="component" value="Unassembled WGS sequence"/>
</dbReference>
<feature type="coiled-coil region" evidence="4">
    <location>
        <begin position="433"/>
        <end position="474"/>
    </location>
</feature>
<dbReference type="EMBL" id="BAAAZN010000015">
    <property type="protein sequence ID" value="GAA3568544.1"/>
    <property type="molecule type" value="Genomic_DNA"/>
</dbReference>
<keyword evidence="4" id="KW-0175">Coiled coil</keyword>
<evidence type="ECO:0000256" key="2">
    <source>
        <dbReference type="ARBA" id="ARBA00022741"/>
    </source>
</evidence>
<feature type="region of interest" description="Disordered" evidence="5">
    <location>
        <begin position="44"/>
        <end position="346"/>
    </location>
</feature>
<comment type="caution">
    <text evidence="7">The sequence shown here is derived from an EMBL/GenBank/DDBJ whole genome shotgun (WGS) entry which is preliminary data.</text>
</comment>
<evidence type="ECO:0000256" key="3">
    <source>
        <dbReference type="ARBA" id="ARBA00022840"/>
    </source>
</evidence>
<dbReference type="Gene3D" id="3.40.50.300">
    <property type="entry name" value="P-loop containing nucleotide triphosphate hydrolases"/>
    <property type="match status" value="3"/>
</dbReference>
<comment type="similarity">
    <text evidence="1">Belongs to the CbxX/CfxQ family.</text>
</comment>